<protein>
    <submittedName>
        <fullName evidence="1">Uncharacterized protein</fullName>
    </submittedName>
</protein>
<dbReference type="EMBL" id="KN824392">
    <property type="protein sequence ID" value="KIM21144.1"/>
    <property type="molecule type" value="Genomic_DNA"/>
</dbReference>
<evidence type="ECO:0000313" key="1">
    <source>
        <dbReference type="EMBL" id="KIM21144.1"/>
    </source>
</evidence>
<keyword evidence="2" id="KW-1185">Reference proteome</keyword>
<dbReference type="HOGENOM" id="CLU_2051074_0_0_1"/>
<dbReference type="AlphaFoldDB" id="A0A0C3AMB1"/>
<sequence length="120" mass="13345">MGLHHGWLCQNLSAARSSPGRLHNFTFTASSLFAHLHKFHHLTSYLPLSIRAISRPGHVLGRYKHGICVCSMATIYNCSHHLLIPFPTRSFSLSLGSYRDHEGGEADRDECIGGFAETRA</sequence>
<gene>
    <name evidence="1" type="ORF">M408DRAFT_111151</name>
</gene>
<accession>A0A0C3AMB1</accession>
<name>A0A0C3AMB1_SERVB</name>
<dbReference type="Proteomes" id="UP000054097">
    <property type="component" value="Unassembled WGS sequence"/>
</dbReference>
<organism evidence="1 2">
    <name type="scientific">Serendipita vermifera MAFF 305830</name>
    <dbReference type="NCBI Taxonomy" id="933852"/>
    <lineage>
        <taxon>Eukaryota</taxon>
        <taxon>Fungi</taxon>
        <taxon>Dikarya</taxon>
        <taxon>Basidiomycota</taxon>
        <taxon>Agaricomycotina</taxon>
        <taxon>Agaricomycetes</taxon>
        <taxon>Sebacinales</taxon>
        <taxon>Serendipitaceae</taxon>
        <taxon>Serendipita</taxon>
    </lineage>
</organism>
<proteinExistence type="predicted"/>
<reference evidence="2" key="2">
    <citation type="submission" date="2015-01" db="EMBL/GenBank/DDBJ databases">
        <title>Evolutionary Origins and Diversification of the Mycorrhizal Mutualists.</title>
        <authorList>
            <consortium name="DOE Joint Genome Institute"/>
            <consortium name="Mycorrhizal Genomics Consortium"/>
            <person name="Kohler A."/>
            <person name="Kuo A."/>
            <person name="Nagy L.G."/>
            <person name="Floudas D."/>
            <person name="Copeland A."/>
            <person name="Barry K.W."/>
            <person name="Cichocki N."/>
            <person name="Veneault-Fourrey C."/>
            <person name="LaButti K."/>
            <person name="Lindquist E.A."/>
            <person name="Lipzen A."/>
            <person name="Lundell T."/>
            <person name="Morin E."/>
            <person name="Murat C."/>
            <person name="Riley R."/>
            <person name="Ohm R."/>
            <person name="Sun H."/>
            <person name="Tunlid A."/>
            <person name="Henrissat B."/>
            <person name="Grigoriev I.V."/>
            <person name="Hibbett D.S."/>
            <person name="Martin F."/>
        </authorList>
    </citation>
    <scope>NUCLEOTIDE SEQUENCE [LARGE SCALE GENOMIC DNA]</scope>
    <source>
        <strain evidence="2">MAFF 305830</strain>
    </source>
</reference>
<evidence type="ECO:0000313" key="2">
    <source>
        <dbReference type="Proteomes" id="UP000054097"/>
    </source>
</evidence>
<reference evidence="1 2" key="1">
    <citation type="submission" date="2014-04" db="EMBL/GenBank/DDBJ databases">
        <authorList>
            <consortium name="DOE Joint Genome Institute"/>
            <person name="Kuo A."/>
            <person name="Zuccaro A."/>
            <person name="Kohler A."/>
            <person name="Nagy L.G."/>
            <person name="Floudas D."/>
            <person name="Copeland A."/>
            <person name="Barry K.W."/>
            <person name="Cichocki N."/>
            <person name="Veneault-Fourrey C."/>
            <person name="LaButti K."/>
            <person name="Lindquist E.A."/>
            <person name="Lipzen A."/>
            <person name="Lundell T."/>
            <person name="Morin E."/>
            <person name="Murat C."/>
            <person name="Sun H."/>
            <person name="Tunlid A."/>
            <person name="Henrissat B."/>
            <person name="Grigoriev I.V."/>
            <person name="Hibbett D.S."/>
            <person name="Martin F."/>
            <person name="Nordberg H.P."/>
            <person name="Cantor M.N."/>
            <person name="Hua S.X."/>
        </authorList>
    </citation>
    <scope>NUCLEOTIDE SEQUENCE [LARGE SCALE GENOMIC DNA]</scope>
    <source>
        <strain evidence="1 2">MAFF 305830</strain>
    </source>
</reference>